<sequence>MRTILFISLCLFLFLPLTAAAHPHVFVDNHMAFDFDAKGIAGIEVMWVFDDMFSAGILLDYDDGDGFLSAQEIRAIKAEAFDNLKEYGFFFRIQIDGNLFPVKFITDFTAAVRGGALVYRFTVPCHVSAAATPKVIDVLVEDETNFVSIMTKKSAISVASAGVPFDLKFTYAPAPYFLQLESADAVGSVRIQFSQ</sequence>
<gene>
    <name evidence="2" type="ORF">SAMN05660420_00268</name>
</gene>
<accession>A0A1H3VV51</accession>
<evidence type="ECO:0000313" key="2">
    <source>
        <dbReference type="EMBL" id="SDZ77958.1"/>
    </source>
</evidence>
<dbReference type="AlphaFoldDB" id="A0A1H3VV51"/>
<evidence type="ECO:0000313" key="3">
    <source>
        <dbReference type="Proteomes" id="UP000199409"/>
    </source>
</evidence>
<dbReference type="OrthoDB" id="1679673at2"/>
<name>A0A1H3VV51_9BACT</name>
<dbReference type="EMBL" id="FNQN01000001">
    <property type="protein sequence ID" value="SDZ77958.1"/>
    <property type="molecule type" value="Genomic_DNA"/>
</dbReference>
<feature type="signal peptide" evidence="1">
    <location>
        <begin position="1"/>
        <end position="21"/>
    </location>
</feature>
<proteinExistence type="predicted"/>
<dbReference type="STRING" id="37625.SAMN05660420_00268"/>
<dbReference type="InterPro" id="IPR010412">
    <property type="entry name" value="DUF1007"/>
</dbReference>
<evidence type="ECO:0000256" key="1">
    <source>
        <dbReference type="SAM" id="SignalP"/>
    </source>
</evidence>
<keyword evidence="3" id="KW-1185">Reference proteome</keyword>
<dbReference type="Proteomes" id="UP000199409">
    <property type="component" value="Unassembled WGS sequence"/>
</dbReference>
<organism evidence="2 3">
    <name type="scientific">Desulfuromusa kysingii</name>
    <dbReference type="NCBI Taxonomy" id="37625"/>
    <lineage>
        <taxon>Bacteria</taxon>
        <taxon>Pseudomonadati</taxon>
        <taxon>Thermodesulfobacteriota</taxon>
        <taxon>Desulfuromonadia</taxon>
        <taxon>Desulfuromonadales</taxon>
        <taxon>Geopsychrobacteraceae</taxon>
        <taxon>Desulfuromusa</taxon>
    </lineage>
</organism>
<protein>
    <submittedName>
        <fullName evidence="2">ABC-type uncharacterized transport system, substrate-binding protein</fullName>
    </submittedName>
</protein>
<keyword evidence="1" id="KW-0732">Signal</keyword>
<feature type="chain" id="PRO_5011708072" evidence="1">
    <location>
        <begin position="22"/>
        <end position="195"/>
    </location>
</feature>
<dbReference type="Pfam" id="PF06226">
    <property type="entry name" value="DUF1007"/>
    <property type="match status" value="1"/>
</dbReference>
<reference evidence="2 3" key="1">
    <citation type="submission" date="2016-10" db="EMBL/GenBank/DDBJ databases">
        <authorList>
            <person name="de Groot N.N."/>
        </authorList>
    </citation>
    <scope>NUCLEOTIDE SEQUENCE [LARGE SCALE GENOMIC DNA]</scope>
    <source>
        <strain evidence="2 3">DSM 7343</strain>
    </source>
</reference>
<dbReference type="RefSeq" id="WP_092344134.1">
    <property type="nucleotide sequence ID" value="NZ_FNQN01000001.1"/>
</dbReference>